<keyword evidence="1" id="KW-1133">Transmembrane helix</keyword>
<evidence type="ECO:0000313" key="2">
    <source>
        <dbReference type="EMBL" id="MBZ2166501.1"/>
    </source>
</evidence>
<keyword evidence="1" id="KW-0472">Membrane</keyword>
<feature type="transmembrane region" description="Helical" evidence="1">
    <location>
        <begin position="60"/>
        <end position="79"/>
    </location>
</feature>
<dbReference type="Pfam" id="PF03729">
    <property type="entry name" value="DUF308"/>
    <property type="match status" value="2"/>
</dbReference>
<protein>
    <submittedName>
        <fullName evidence="2">DUF308 domain-containing protein</fullName>
    </submittedName>
</protein>
<accession>A0A8T5V3Q7</accession>
<keyword evidence="3" id="KW-1185">Reference proteome</keyword>
<evidence type="ECO:0000256" key="1">
    <source>
        <dbReference type="SAM" id="Phobius"/>
    </source>
</evidence>
<proteinExistence type="predicted"/>
<comment type="caution">
    <text evidence="2">The sequence shown here is derived from an EMBL/GenBank/DDBJ whole genome shotgun (WGS) entry which is preliminary data.</text>
</comment>
<feature type="transmembrane region" description="Helical" evidence="1">
    <location>
        <begin position="144"/>
        <end position="167"/>
    </location>
</feature>
<feature type="transmembrane region" description="Helical" evidence="1">
    <location>
        <begin position="85"/>
        <end position="109"/>
    </location>
</feature>
<gene>
    <name evidence="2" type="ORF">K8N75_10680</name>
</gene>
<name>A0A8T5V3Q7_9EURY</name>
<feature type="transmembrane region" description="Helical" evidence="1">
    <location>
        <begin position="121"/>
        <end position="138"/>
    </location>
</feature>
<keyword evidence="1" id="KW-0812">Transmembrane</keyword>
<dbReference type="RefSeq" id="WP_048190568.1">
    <property type="nucleotide sequence ID" value="NZ_JAIOUQ010000013.1"/>
</dbReference>
<dbReference type="AlphaFoldDB" id="A0A8T5V3Q7"/>
<dbReference type="InterPro" id="IPR005325">
    <property type="entry name" value="DUF308_memb"/>
</dbReference>
<organism evidence="2 3">
    <name type="scientific">Methanobacterium spitsbergense</name>
    <dbReference type="NCBI Taxonomy" id="2874285"/>
    <lineage>
        <taxon>Archaea</taxon>
        <taxon>Methanobacteriati</taxon>
        <taxon>Methanobacteriota</taxon>
        <taxon>Methanomada group</taxon>
        <taxon>Methanobacteria</taxon>
        <taxon>Methanobacteriales</taxon>
        <taxon>Methanobacteriaceae</taxon>
        <taxon>Methanobacterium</taxon>
    </lineage>
</organism>
<dbReference type="EMBL" id="JAIOUQ010000013">
    <property type="protein sequence ID" value="MBZ2166501.1"/>
    <property type="molecule type" value="Genomic_DNA"/>
</dbReference>
<evidence type="ECO:0000313" key="3">
    <source>
        <dbReference type="Proteomes" id="UP000825933"/>
    </source>
</evidence>
<sequence>MAEGRNVLFGILAILLGLIVMAFPLISVFLVSDIVAIGIIFIGVWLLAQSIEAWSSSKGLSILSLILGFIGVIVGIGLFGKIVAFSIFAGLIIYLGGFFLIISGILTLFSGKGNAGRWGGLLGIILGILYLIVGLYALNPFYLAILIGIWLVLTGIFMLFASADAAVEK</sequence>
<feature type="transmembrane region" description="Helical" evidence="1">
    <location>
        <begin position="7"/>
        <end position="23"/>
    </location>
</feature>
<reference evidence="3" key="1">
    <citation type="journal article" date="2022" name="Microbiol. Resour. Announc.">
        <title>Draft Genome Sequence of a Methanogenic Archaeon from West Spitsbergen Permafrost.</title>
        <authorList>
            <person name="Trubitsyn V."/>
            <person name="Rivkina E."/>
            <person name="Shcherbakova V."/>
        </authorList>
    </citation>
    <scope>NUCLEOTIDE SEQUENCE [LARGE SCALE GENOMIC DNA]</scope>
    <source>
        <strain evidence="3">VT</strain>
    </source>
</reference>
<dbReference type="Proteomes" id="UP000825933">
    <property type="component" value="Unassembled WGS sequence"/>
</dbReference>
<feature type="transmembrane region" description="Helical" evidence="1">
    <location>
        <begin position="29"/>
        <end position="48"/>
    </location>
</feature>